<dbReference type="PANTHER" id="PTHR35539:SF1">
    <property type="entry name" value="CDNA SEQUENCE BC048562"/>
    <property type="match status" value="1"/>
</dbReference>
<feature type="region of interest" description="Disordered" evidence="1">
    <location>
        <begin position="66"/>
        <end position="90"/>
    </location>
</feature>
<evidence type="ECO:0000313" key="4">
    <source>
        <dbReference type="Proteomes" id="UP000272942"/>
    </source>
</evidence>
<evidence type="ECO:0000313" key="5">
    <source>
        <dbReference type="WBParaSite" id="ECPE_0000522401-mRNA-1"/>
    </source>
</evidence>
<evidence type="ECO:0000313" key="3">
    <source>
        <dbReference type="EMBL" id="VDP74870.1"/>
    </source>
</evidence>
<name>A0A183AE27_9TREM</name>
<organism evidence="5">
    <name type="scientific">Echinostoma caproni</name>
    <dbReference type="NCBI Taxonomy" id="27848"/>
    <lineage>
        <taxon>Eukaryota</taxon>
        <taxon>Metazoa</taxon>
        <taxon>Spiralia</taxon>
        <taxon>Lophotrochozoa</taxon>
        <taxon>Platyhelminthes</taxon>
        <taxon>Trematoda</taxon>
        <taxon>Digenea</taxon>
        <taxon>Plagiorchiida</taxon>
        <taxon>Echinostomata</taxon>
        <taxon>Echinostomatoidea</taxon>
        <taxon>Echinostomatidae</taxon>
        <taxon>Echinostoma</taxon>
    </lineage>
</organism>
<keyword evidence="4" id="KW-1185">Reference proteome</keyword>
<feature type="domain" description="Domain of unknown function with conserved HDNR motif" evidence="2">
    <location>
        <begin position="5"/>
        <end position="124"/>
    </location>
</feature>
<evidence type="ECO:0000259" key="2">
    <source>
        <dbReference type="Pfam" id="PF15115"/>
    </source>
</evidence>
<sequence>MPLKHYTGSWYPEGFFGSSFDALRRETNIQFRTEAKPNPPYLFLRRLAEPTHKHVFSEHDNRRLLEKDGSHLDRTAGRRRRSNRPSSAATTFRSFRWTKDEDGEQASLTTYQVVYNNTGAVDMNKRISEFLPNLGLTAGSLKSSYRESYQAPEASKATENNQPKLQTSSNSASRRIRPQTSQPRLTVADCLIWKPFSPPEKKQIELSGGHVTVG</sequence>
<dbReference type="OrthoDB" id="10045229at2759"/>
<dbReference type="EMBL" id="UZAN01042061">
    <property type="protein sequence ID" value="VDP74870.1"/>
    <property type="molecule type" value="Genomic_DNA"/>
</dbReference>
<reference evidence="3 4" key="2">
    <citation type="submission" date="2018-11" db="EMBL/GenBank/DDBJ databases">
        <authorList>
            <consortium name="Pathogen Informatics"/>
        </authorList>
    </citation>
    <scope>NUCLEOTIDE SEQUENCE [LARGE SCALE GENOMIC DNA]</scope>
    <source>
        <strain evidence="3 4">Egypt</strain>
    </source>
</reference>
<dbReference type="AlphaFoldDB" id="A0A183AE27"/>
<protein>
    <submittedName>
        <fullName evidence="5">HDNR domain-containing protein</fullName>
    </submittedName>
</protein>
<dbReference type="Proteomes" id="UP000272942">
    <property type="component" value="Unassembled WGS sequence"/>
</dbReference>
<dbReference type="Pfam" id="PF15115">
    <property type="entry name" value="HDNR"/>
    <property type="match status" value="1"/>
</dbReference>
<evidence type="ECO:0000256" key="1">
    <source>
        <dbReference type="SAM" id="MobiDB-lite"/>
    </source>
</evidence>
<feature type="compositionally biased region" description="Polar residues" evidence="1">
    <location>
        <begin position="157"/>
        <end position="183"/>
    </location>
</feature>
<dbReference type="PANTHER" id="PTHR35539">
    <property type="entry name" value="CDNA SEQUENCE BC048562"/>
    <property type="match status" value="1"/>
</dbReference>
<proteinExistence type="predicted"/>
<feature type="compositionally biased region" description="Basic and acidic residues" evidence="1">
    <location>
        <begin position="66"/>
        <end position="76"/>
    </location>
</feature>
<gene>
    <name evidence="3" type="ORF">ECPE_LOCUS5212</name>
</gene>
<dbReference type="WBParaSite" id="ECPE_0000522401-mRNA-1">
    <property type="protein sequence ID" value="ECPE_0000522401-mRNA-1"/>
    <property type="gene ID" value="ECPE_0000522401"/>
</dbReference>
<dbReference type="InterPro" id="IPR029369">
    <property type="entry name" value="HDNR"/>
</dbReference>
<feature type="region of interest" description="Disordered" evidence="1">
    <location>
        <begin position="153"/>
        <end position="183"/>
    </location>
</feature>
<accession>A0A183AE27</accession>
<reference evidence="5" key="1">
    <citation type="submission" date="2016-06" db="UniProtKB">
        <authorList>
            <consortium name="WormBaseParasite"/>
        </authorList>
    </citation>
    <scope>IDENTIFICATION</scope>
</reference>